<evidence type="ECO:0000256" key="2">
    <source>
        <dbReference type="SAM" id="SignalP"/>
    </source>
</evidence>
<keyword evidence="2" id="KW-0732">Signal</keyword>
<feature type="compositionally biased region" description="Acidic residues" evidence="1">
    <location>
        <begin position="162"/>
        <end position="184"/>
    </location>
</feature>
<gene>
    <name evidence="3" type="ORF">DILT_LOCUS714</name>
</gene>
<dbReference type="AlphaFoldDB" id="A0A3P6Q731"/>
<keyword evidence="4" id="KW-1185">Reference proteome</keyword>
<sequence>MAWEYAILILIEILSIVDSQRMARLQYTFYDDKYNVLNFIASSDPIRMDTPSMHLMDALTNFFLQSEHMQHFILGTPSLRSKFYKLIDHVLRTLPSQHYTSAYRTSAKVVAYTKALQEAHALIVSSLQTTDIDQTGDTDDVDSCEGPVEDEDGSDVERGEEAGEEEEAEEEQEAEEEEEEEEEEEKHNEEVTGVADQMKAFSRDNSPVLDRKTCPLSRMQVPEKNEKLPGVDEAVPKPQPSSDS</sequence>
<evidence type="ECO:0000313" key="4">
    <source>
        <dbReference type="Proteomes" id="UP000281553"/>
    </source>
</evidence>
<dbReference type="EMBL" id="UYRU01003433">
    <property type="protein sequence ID" value="VDK35795.1"/>
    <property type="molecule type" value="Genomic_DNA"/>
</dbReference>
<feature type="compositionally biased region" description="Basic and acidic residues" evidence="1">
    <location>
        <begin position="221"/>
        <end position="230"/>
    </location>
</feature>
<feature type="chain" id="PRO_5017921986" evidence="2">
    <location>
        <begin position="20"/>
        <end position="244"/>
    </location>
</feature>
<evidence type="ECO:0000313" key="3">
    <source>
        <dbReference type="EMBL" id="VDK35795.1"/>
    </source>
</evidence>
<proteinExistence type="predicted"/>
<protein>
    <submittedName>
        <fullName evidence="3">Uncharacterized protein</fullName>
    </submittedName>
</protein>
<organism evidence="3 4">
    <name type="scientific">Dibothriocephalus latus</name>
    <name type="common">Fish tapeworm</name>
    <name type="synonym">Diphyllobothrium latum</name>
    <dbReference type="NCBI Taxonomy" id="60516"/>
    <lineage>
        <taxon>Eukaryota</taxon>
        <taxon>Metazoa</taxon>
        <taxon>Spiralia</taxon>
        <taxon>Lophotrochozoa</taxon>
        <taxon>Platyhelminthes</taxon>
        <taxon>Cestoda</taxon>
        <taxon>Eucestoda</taxon>
        <taxon>Diphyllobothriidea</taxon>
        <taxon>Diphyllobothriidae</taxon>
        <taxon>Dibothriocephalus</taxon>
    </lineage>
</organism>
<reference evidence="3 4" key="1">
    <citation type="submission" date="2018-11" db="EMBL/GenBank/DDBJ databases">
        <authorList>
            <consortium name="Pathogen Informatics"/>
        </authorList>
    </citation>
    <scope>NUCLEOTIDE SEQUENCE [LARGE SCALE GENOMIC DNA]</scope>
</reference>
<accession>A0A3P6Q731</accession>
<name>A0A3P6Q731_DIBLA</name>
<evidence type="ECO:0000256" key="1">
    <source>
        <dbReference type="SAM" id="MobiDB-lite"/>
    </source>
</evidence>
<dbReference type="Proteomes" id="UP000281553">
    <property type="component" value="Unassembled WGS sequence"/>
</dbReference>
<feature type="signal peptide" evidence="2">
    <location>
        <begin position="1"/>
        <end position="19"/>
    </location>
</feature>
<feature type="region of interest" description="Disordered" evidence="1">
    <location>
        <begin position="132"/>
        <end position="244"/>
    </location>
</feature>
<feature type="compositionally biased region" description="Acidic residues" evidence="1">
    <location>
        <begin position="134"/>
        <end position="154"/>
    </location>
</feature>